<sequence length="199" mass="21614">MIGPMTPPRPTLIADAAIDLIADAGLRGLTHRAVDDASGLPAGSTSNLARTRAALLELVLTRIVERETADFPVLAEGELPRAAVPPRELLAEVGAEVLFRALTEGRRLTLARLELALEATRRPELRTLYDRLGARFAQRAAELLAASGSGDPTGDARRLIRWCDGVLFNATAGSGHWHVPMPEELREEIDRYLAVLLDR</sequence>
<protein>
    <submittedName>
        <fullName evidence="2">TetR/AcrR family transcriptional regulator</fullName>
    </submittedName>
</protein>
<accession>A0A373A2H7</accession>
<comment type="caution">
    <text evidence="2">The sequence shown here is derived from an EMBL/GenBank/DDBJ whole genome shotgun (WGS) entry which is preliminary data.</text>
</comment>
<keyword evidence="3" id="KW-1185">Reference proteome</keyword>
<gene>
    <name evidence="2" type="ORF">DR950_32775</name>
</gene>
<feature type="domain" description="Tetracyclin repressor-like C-terminal group 31" evidence="1">
    <location>
        <begin position="86"/>
        <end position="198"/>
    </location>
</feature>
<dbReference type="Gene3D" id="1.10.357.10">
    <property type="entry name" value="Tetracycline Repressor, domain 2"/>
    <property type="match status" value="1"/>
</dbReference>
<dbReference type="Proteomes" id="UP000263377">
    <property type="component" value="Unassembled WGS sequence"/>
</dbReference>
<evidence type="ECO:0000313" key="2">
    <source>
        <dbReference type="EMBL" id="RGD61882.1"/>
    </source>
</evidence>
<evidence type="ECO:0000259" key="1">
    <source>
        <dbReference type="Pfam" id="PF17940"/>
    </source>
</evidence>
<proteinExistence type="predicted"/>
<reference evidence="2 3" key="1">
    <citation type="submission" date="2018-08" db="EMBL/GenBank/DDBJ databases">
        <title>Diversity &amp; Physiological Properties of Lignin-Decomposing Actinobacteria from Soil.</title>
        <authorList>
            <person name="Roh S.G."/>
            <person name="Kim S.B."/>
        </authorList>
    </citation>
    <scope>NUCLEOTIDE SEQUENCE [LARGE SCALE GENOMIC DNA]</scope>
    <source>
        <strain evidence="2 3">MMS17-GH009</strain>
    </source>
</reference>
<dbReference type="Pfam" id="PF17940">
    <property type="entry name" value="TetR_C_31"/>
    <property type="match status" value="1"/>
</dbReference>
<dbReference type="AlphaFoldDB" id="A0A373A2H7"/>
<dbReference type="InterPro" id="IPR009057">
    <property type="entry name" value="Homeodomain-like_sf"/>
</dbReference>
<dbReference type="SUPFAM" id="SSF46689">
    <property type="entry name" value="Homeodomain-like"/>
    <property type="match status" value="1"/>
</dbReference>
<organism evidence="2 3">
    <name type="scientific">Kitasatospora xanthocidica</name>
    <dbReference type="NCBI Taxonomy" id="83382"/>
    <lineage>
        <taxon>Bacteria</taxon>
        <taxon>Bacillati</taxon>
        <taxon>Actinomycetota</taxon>
        <taxon>Actinomycetes</taxon>
        <taxon>Kitasatosporales</taxon>
        <taxon>Streptomycetaceae</taxon>
        <taxon>Kitasatospora</taxon>
    </lineage>
</organism>
<dbReference type="EMBL" id="QVIG01000001">
    <property type="protein sequence ID" value="RGD61882.1"/>
    <property type="molecule type" value="Genomic_DNA"/>
</dbReference>
<name>A0A373A2H7_9ACTN</name>
<dbReference type="InterPro" id="IPR041583">
    <property type="entry name" value="TetR_C_31"/>
</dbReference>
<evidence type="ECO:0000313" key="3">
    <source>
        <dbReference type="Proteomes" id="UP000263377"/>
    </source>
</evidence>